<dbReference type="PANTHER" id="PTHR12121:SF79">
    <property type="entry name" value="CARBON CATABOLITE REPRESSOR PROTEIN 4 HOMOLOG 1-LIKE ISOFORM X1"/>
    <property type="match status" value="1"/>
</dbReference>
<dbReference type="AlphaFoldDB" id="A5B853"/>
<dbReference type="EMBL" id="AM450043">
    <property type="protein sequence ID" value="CAN82955.1"/>
    <property type="molecule type" value="Genomic_DNA"/>
</dbReference>
<gene>
    <name evidence="2" type="ORF">VITISV_005180</name>
</gene>
<evidence type="ECO:0000259" key="1">
    <source>
        <dbReference type="Pfam" id="PF03372"/>
    </source>
</evidence>
<dbReference type="Gene3D" id="3.60.10.10">
    <property type="entry name" value="Endonuclease/exonuclease/phosphatase"/>
    <property type="match status" value="2"/>
</dbReference>
<dbReference type="InterPro" id="IPR036691">
    <property type="entry name" value="Endo/exonu/phosph_ase_sf"/>
</dbReference>
<reference evidence="2" key="1">
    <citation type="journal article" date="2007" name="PLoS ONE">
        <title>The first genome sequence of an elite grapevine cultivar (Pinot noir Vitis vinifera L.): coping with a highly heterozygous genome.</title>
        <authorList>
            <person name="Velasco R."/>
            <person name="Zharkikh A."/>
            <person name="Troggio M."/>
            <person name="Cartwright D.A."/>
            <person name="Cestaro A."/>
            <person name="Pruss D."/>
            <person name="Pindo M."/>
            <person name="FitzGerald L.M."/>
            <person name="Vezzulli S."/>
            <person name="Reid J."/>
            <person name="Malacarne G."/>
            <person name="Iliev D."/>
            <person name="Coppola G."/>
            <person name="Wardell B."/>
            <person name="Micheletti D."/>
            <person name="Macalma T."/>
            <person name="Facci M."/>
            <person name="Mitchell J.T."/>
            <person name="Perazzolli M."/>
            <person name="Eldredge G."/>
            <person name="Gatto P."/>
            <person name="Oyzerski R."/>
            <person name="Moretto M."/>
            <person name="Gutin N."/>
            <person name="Stefanini M."/>
            <person name="Chen Y."/>
            <person name="Segala C."/>
            <person name="Davenport C."/>
            <person name="Dematte L."/>
            <person name="Mraz A."/>
            <person name="Battilana J."/>
            <person name="Stormo K."/>
            <person name="Costa F."/>
            <person name="Tao Q."/>
            <person name="Si-Ammour A."/>
            <person name="Harkins T."/>
            <person name="Lackey A."/>
            <person name="Perbost C."/>
            <person name="Taillon B."/>
            <person name="Stella A."/>
            <person name="Solovyev V."/>
            <person name="Fawcett J.A."/>
            <person name="Sterck L."/>
            <person name="Vandepoele K."/>
            <person name="Grando S.M."/>
            <person name="Toppo S."/>
            <person name="Moser C."/>
            <person name="Lanchbury J."/>
            <person name="Bogden R."/>
            <person name="Skolnick M."/>
            <person name="Sgaramella V."/>
            <person name="Bhatnagar S.K."/>
            <person name="Fontana P."/>
            <person name="Gutin A."/>
            <person name="Van de Peer Y."/>
            <person name="Salamini F."/>
            <person name="Viola R."/>
        </authorList>
    </citation>
    <scope>NUCLEOTIDE SEQUENCE</scope>
</reference>
<dbReference type="InterPro" id="IPR005135">
    <property type="entry name" value="Endo/exonuclease/phosphatase"/>
</dbReference>
<name>A5B853_VITVI</name>
<dbReference type="InterPro" id="IPR050410">
    <property type="entry name" value="CCR4/nocturin_mRNA_transcr"/>
</dbReference>
<sequence length="622" mass="70520">MGLQESESLTCKVNVTLPYTTPVVGLKFKPAVRVLGITSLPAPQHNKKFSWYREKITCSVHHLQLATIQCMSCVALDMPVRESYYCSKQCFLDLWPQHKARHCLAAESVSKASNDCYSLMGRLRSSGSWTDFGIDSIFVESETLVEREGKTWIKVGSSETYVPSMDDFGFCLMFESLAIDCSLGFPLSEIKSIMTDPVIIPPHPCPRHMIQIQHLKEPRNIVFESQSSNADTFSVLSYNILSDIYASRSAHVKCPGWALAWEYRRKNLLLEITGYDADIICLQEVQSDHLENYFKPKLTKRGYSVTYKKKALQQFYEKFTVLVYVSVFLKTLFFKVGVFRCFGHEVPQVYTANQFISDGCATFFRHDRFKEITKYELEFDKTALSVVEGLEPGQRTEGQIRLMKGNIALVIILERVENGSSLGAFQPRICVVLYTFELLQLYLAKRASGIIDSVMLLTLRQTLIYMPTQTFQISDPHKFLVTGRICPVSSKETADPLGIYNLLKLQHSIPLVSAYSSLLCSGRVKEDEKKKMNQETKEPVFTNLSGGNSSTLDYIFHTENNLEVEGLLELLNSETVGEALPSPLWSSDHIALMANFRFKQAFCWEPHSPPPQNPWHQAAPLS</sequence>
<dbReference type="Pfam" id="PF03372">
    <property type="entry name" value="Exo_endo_phos"/>
    <property type="match status" value="1"/>
</dbReference>
<dbReference type="GO" id="GO:0003824">
    <property type="term" value="F:catalytic activity"/>
    <property type="evidence" value="ECO:0007669"/>
    <property type="project" value="InterPro"/>
</dbReference>
<evidence type="ECO:0000313" key="2">
    <source>
        <dbReference type="EMBL" id="CAN82955.1"/>
    </source>
</evidence>
<dbReference type="ExpressionAtlas" id="A5B853">
    <property type="expression patterns" value="baseline and differential"/>
</dbReference>
<accession>A5B853</accession>
<dbReference type="SUPFAM" id="SSF56219">
    <property type="entry name" value="DNase I-like"/>
    <property type="match status" value="1"/>
</dbReference>
<protein>
    <recommendedName>
        <fullName evidence="1">Endonuclease/exonuclease/phosphatase domain-containing protein</fullName>
    </recommendedName>
</protein>
<feature type="domain" description="Endonuclease/exonuclease/phosphatase" evidence="1">
    <location>
        <begin position="236"/>
        <end position="390"/>
    </location>
</feature>
<proteinExistence type="predicted"/>
<dbReference type="PANTHER" id="PTHR12121">
    <property type="entry name" value="CARBON CATABOLITE REPRESSOR PROTEIN 4"/>
    <property type="match status" value="1"/>
</dbReference>
<organism evidence="2">
    <name type="scientific">Vitis vinifera</name>
    <name type="common">Grape</name>
    <dbReference type="NCBI Taxonomy" id="29760"/>
    <lineage>
        <taxon>Eukaryota</taxon>
        <taxon>Viridiplantae</taxon>
        <taxon>Streptophyta</taxon>
        <taxon>Embryophyta</taxon>
        <taxon>Tracheophyta</taxon>
        <taxon>Spermatophyta</taxon>
        <taxon>Magnoliopsida</taxon>
        <taxon>eudicotyledons</taxon>
        <taxon>Gunneridae</taxon>
        <taxon>Pentapetalae</taxon>
        <taxon>rosids</taxon>
        <taxon>Vitales</taxon>
        <taxon>Vitaceae</taxon>
        <taxon>Viteae</taxon>
        <taxon>Vitis</taxon>
    </lineage>
</organism>